<evidence type="ECO:0000313" key="2">
    <source>
        <dbReference type="Proteomes" id="UP001233164"/>
    </source>
</evidence>
<dbReference type="InterPro" id="IPR057369">
    <property type="entry name" value="VG15"/>
</dbReference>
<gene>
    <name evidence="1" type="ORF">QT969_10485</name>
</gene>
<proteinExistence type="predicted"/>
<name>A0ABT7RM47_9NOCA</name>
<evidence type="ECO:0008006" key="3">
    <source>
        <dbReference type="Google" id="ProtNLM"/>
    </source>
</evidence>
<dbReference type="RefSeq" id="WP_289378786.1">
    <property type="nucleotide sequence ID" value="NZ_JAUBOF010000027.1"/>
</dbReference>
<keyword evidence="2" id="KW-1185">Reference proteome</keyword>
<dbReference type="EMBL" id="JAUBOF010000027">
    <property type="protein sequence ID" value="MDM7488718.1"/>
    <property type="molecule type" value="Genomic_DNA"/>
</dbReference>
<reference evidence="1 2" key="1">
    <citation type="submission" date="2023-06" db="EMBL/GenBank/DDBJ databases">
        <title>Rhodococcus indonesiensis sp. nov a new member of the Rhodococcus ruber lineage isolated from a sediment of neutral hot spring.</title>
        <authorList>
            <person name="Kusuma A.B."/>
            <person name="Fenylestari G."/>
            <person name="Ammar F."/>
            <person name="Nouioui I."/>
            <person name="Goodfellow M."/>
        </authorList>
    </citation>
    <scope>NUCLEOTIDE SEQUENCE [LARGE SCALE GENOMIC DNA]</scope>
    <source>
        <strain evidence="1 2">CSLK01-03</strain>
    </source>
</reference>
<sequence length="269" mass="29465">MPSPSERNEILKYLHTLAIDDVVKLWRSMSGMDLHSTEFRAMITEAYPEIATQWANVASELALGWYNDSAPELDYRAVPAPPPTTEQLASSASWALSSSVGEGALSLLAGSLQRAVWNGARDTLLHNADAEAGSRWARHASANACDFCKVLATRGAVYASAESAGQVVGRGKEMSLAERRARARGETRISGRFIAKGRRTRREDGQKMGDKFHDNCHCAVIEVRPGGSYEPAPYVEQWDQLYIDATRKIPDGDPITMKAVLANMRQLGT</sequence>
<accession>A0ABT7RM47</accession>
<dbReference type="Proteomes" id="UP001233164">
    <property type="component" value="Unassembled WGS sequence"/>
</dbReference>
<comment type="caution">
    <text evidence="1">The sequence shown here is derived from an EMBL/GenBank/DDBJ whole genome shotgun (WGS) entry which is preliminary data.</text>
</comment>
<protein>
    <recommendedName>
        <fullName evidence="3">Capsid maturation protease</fullName>
    </recommendedName>
</protein>
<dbReference type="Pfam" id="PF25310">
    <property type="entry name" value="VG15"/>
    <property type="match status" value="1"/>
</dbReference>
<organism evidence="1 2">
    <name type="scientific">Rhodococcus indonesiensis</name>
    <dbReference type="NCBI Taxonomy" id="3055869"/>
    <lineage>
        <taxon>Bacteria</taxon>
        <taxon>Bacillati</taxon>
        <taxon>Actinomycetota</taxon>
        <taxon>Actinomycetes</taxon>
        <taxon>Mycobacteriales</taxon>
        <taxon>Nocardiaceae</taxon>
        <taxon>Rhodococcus</taxon>
    </lineage>
</organism>
<evidence type="ECO:0000313" key="1">
    <source>
        <dbReference type="EMBL" id="MDM7488718.1"/>
    </source>
</evidence>